<evidence type="ECO:0000256" key="2">
    <source>
        <dbReference type="SAM" id="SignalP"/>
    </source>
</evidence>
<evidence type="ECO:0000313" key="3">
    <source>
        <dbReference type="EMBL" id="PQO46876.1"/>
    </source>
</evidence>
<evidence type="ECO:0000313" key="4">
    <source>
        <dbReference type="Proteomes" id="UP000237819"/>
    </source>
</evidence>
<comment type="caution">
    <text evidence="3">The sequence shown here is derived from an EMBL/GenBank/DDBJ whole genome shotgun (WGS) entry which is preliminary data.</text>
</comment>
<name>A0A2S8GR22_9BACT</name>
<accession>A0A2S8GR22</accession>
<feature type="signal peptide" evidence="2">
    <location>
        <begin position="1"/>
        <end position="31"/>
    </location>
</feature>
<dbReference type="RefSeq" id="WP_105334675.1">
    <property type="nucleotide sequence ID" value="NZ_PUHZ01000007.1"/>
</dbReference>
<feature type="coiled-coil region" evidence="1">
    <location>
        <begin position="74"/>
        <end position="120"/>
    </location>
</feature>
<dbReference type="OrthoDB" id="277935at2"/>
<dbReference type="Proteomes" id="UP000237819">
    <property type="component" value="Unassembled WGS sequence"/>
</dbReference>
<evidence type="ECO:0000256" key="1">
    <source>
        <dbReference type="SAM" id="Coils"/>
    </source>
</evidence>
<protein>
    <submittedName>
        <fullName evidence="3">Uncharacterized protein</fullName>
    </submittedName>
</protein>
<keyword evidence="1" id="KW-0175">Coiled coil</keyword>
<organism evidence="3 4">
    <name type="scientific">Blastopirellula marina</name>
    <dbReference type="NCBI Taxonomy" id="124"/>
    <lineage>
        <taxon>Bacteria</taxon>
        <taxon>Pseudomonadati</taxon>
        <taxon>Planctomycetota</taxon>
        <taxon>Planctomycetia</taxon>
        <taxon>Pirellulales</taxon>
        <taxon>Pirellulaceae</taxon>
        <taxon>Blastopirellula</taxon>
    </lineage>
</organism>
<sequence length="379" mass="42252">MNCLPTYRLQRSIVVALALCVVAPVASWAQAPNQFFFPPRTPSASADMIRAQAAMVRAQAQAAVDYQEARKIAAEAYSQELDNALKEVEIYFERRAARDANVLKNHLDEADKRKEKALRRIVDHPELTGEGMSNGKSLNTLKDALRPTVLSYQYLQGDDPKIEQLIAQFDLPLDVKAKIRLRFMNVRGESGVFSAGSGRLNTFDWWPYLLRDEKFKASRDEIQRLLVQVQENASGETAIDNASIEALEQASLALADEFLKAYDPKEMAKAGIDKFRMYRAAEMHLQSMMLAIRRLKNVGKADGALNIARYDPNTDGRNLATLLAYMARNGVEFAPPEPGDEDAYHTLFEMAKNLYVVASSEEDALDPVITPPGGVPKTP</sequence>
<proteinExistence type="predicted"/>
<feature type="chain" id="PRO_5015648095" evidence="2">
    <location>
        <begin position="32"/>
        <end position="379"/>
    </location>
</feature>
<dbReference type="AlphaFoldDB" id="A0A2S8GR22"/>
<dbReference type="EMBL" id="PUHZ01000007">
    <property type="protein sequence ID" value="PQO46876.1"/>
    <property type="molecule type" value="Genomic_DNA"/>
</dbReference>
<keyword evidence="2" id="KW-0732">Signal</keyword>
<gene>
    <name evidence="3" type="ORF">C5Y93_06915</name>
</gene>
<reference evidence="3 4" key="1">
    <citation type="submission" date="2018-02" db="EMBL/GenBank/DDBJ databases">
        <title>Comparative genomes isolates from brazilian mangrove.</title>
        <authorList>
            <person name="Araujo J.E."/>
            <person name="Taketani R.G."/>
            <person name="Silva M.C.P."/>
            <person name="Loureco M.V."/>
            <person name="Andreote F.D."/>
        </authorList>
    </citation>
    <scope>NUCLEOTIDE SEQUENCE [LARGE SCALE GENOMIC DNA]</scope>
    <source>
        <strain evidence="3 4">Nap-Phe MGV</strain>
    </source>
</reference>